<sequence>MNVLQVNHVSKQYKDFALKDVSFVIEKGTIMGFIGSNGAGKTTTIKAILGMVDYNGTILMNDQPLTLEAKQRIGFVLDDVHLGNFVTGADADKILSRVYHHWDSSYYFELLETFELPRNKKYAALSKGMKIKMLLAQALAIRPELLILDEPTSGLDPVARSEILDILLGFVEDENHSVLISSHINSDLEKIADYITFIQDGAIILSEEKYELYQKYGILRLTTDEFEALDKKYVQGYIKNHYSIDVLISDVPAFKAMHPQIDVDTVELDELMIFLSRGER</sequence>
<keyword evidence="3 5" id="KW-0067">ATP-binding</keyword>
<keyword evidence="1" id="KW-0813">Transport</keyword>
<dbReference type="PROSITE" id="PS50893">
    <property type="entry name" value="ABC_TRANSPORTER_2"/>
    <property type="match status" value="1"/>
</dbReference>
<keyword evidence="6" id="KW-1185">Reference proteome</keyword>
<dbReference type="InterPro" id="IPR027417">
    <property type="entry name" value="P-loop_NTPase"/>
</dbReference>
<proteinExistence type="predicted"/>
<accession>A0ABY7QW43</accession>
<feature type="domain" description="ABC transporter" evidence="4">
    <location>
        <begin position="1"/>
        <end position="225"/>
    </location>
</feature>
<dbReference type="Pfam" id="PF00005">
    <property type="entry name" value="ABC_tran"/>
    <property type="match status" value="1"/>
</dbReference>
<name>A0ABY7QW43_9FIRM</name>
<dbReference type="InterPro" id="IPR003439">
    <property type="entry name" value="ABC_transporter-like_ATP-bd"/>
</dbReference>
<dbReference type="SUPFAM" id="SSF52540">
    <property type="entry name" value="P-loop containing nucleoside triphosphate hydrolases"/>
    <property type="match status" value="1"/>
</dbReference>
<dbReference type="InterPro" id="IPR051782">
    <property type="entry name" value="ABC_Transporter_VariousFunc"/>
</dbReference>
<evidence type="ECO:0000259" key="4">
    <source>
        <dbReference type="PROSITE" id="PS50893"/>
    </source>
</evidence>
<dbReference type="InterPro" id="IPR003593">
    <property type="entry name" value="AAA+_ATPase"/>
</dbReference>
<dbReference type="SMART" id="SM00382">
    <property type="entry name" value="AAA"/>
    <property type="match status" value="1"/>
</dbReference>
<keyword evidence="2" id="KW-0547">Nucleotide-binding</keyword>
<evidence type="ECO:0000256" key="3">
    <source>
        <dbReference type="ARBA" id="ARBA00022840"/>
    </source>
</evidence>
<protein>
    <submittedName>
        <fullName evidence="5">ABC transporter ATP-binding protein</fullName>
    </submittedName>
</protein>
<evidence type="ECO:0000313" key="6">
    <source>
        <dbReference type="Proteomes" id="UP001210339"/>
    </source>
</evidence>
<evidence type="ECO:0000313" key="5">
    <source>
        <dbReference type="EMBL" id="WBW50309.1"/>
    </source>
</evidence>
<evidence type="ECO:0000256" key="1">
    <source>
        <dbReference type="ARBA" id="ARBA00022448"/>
    </source>
</evidence>
<dbReference type="PANTHER" id="PTHR42939:SF3">
    <property type="entry name" value="ABC TRANSPORTER ATP-BINDING COMPONENT"/>
    <property type="match status" value="1"/>
</dbReference>
<reference evidence="5 6" key="1">
    <citation type="submission" date="2023-01" db="EMBL/GenBank/DDBJ databases">
        <authorList>
            <person name="Lee S.H."/>
            <person name="Jung H.S."/>
            <person name="Yun J.U."/>
        </authorList>
    </citation>
    <scope>NUCLEOTIDE SEQUENCE [LARGE SCALE GENOMIC DNA]</scope>
    <source>
        <strain evidence="5 6">CBA3646</strain>
    </source>
</reference>
<gene>
    <name evidence="5" type="ORF">O6R05_01850</name>
</gene>
<dbReference type="Gene3D" id="3.40.50.300">
    <property type="entry name" value="P-loop containing nucleotide triphosphate hydrolases"/>
    <property type="match status" value="1"/>
</dbReference>
<dbReference type="GO" id="GO:0005524">
    <property type="term" value="F:ATP binding"/>
    <property type="evidence" value="ECO:0007669"/>
    <property type="project" value="UniProtKB-KW"/>
</dbReference>
<dbReference type="Proteomes" id="UP001210339">
    <property type="component" value="Chromosome"/>
</dbReference>
<organism evidence="5 6">
    <name type="scientific">Peptoniphilus equinus</name>
    <dbReference type="NCBI Taxonomy" id="3016343"/>
    <lineage>
        <taxon>Bacteria</taxon>
        <taxon>Bacillati</taxon>
        <taxon>Bacillota</taxon>
        <taxon>Tissierellia</taxon>
        <taxon>Tissierellales</taxon>
        <taxon>Peptoniphilaceae</taxon>
        <taxon>Peptoniphilus</taxon>
    </lineage>
</organism>
<dbReference type="EMBL" id="CP115667">
    <property type="protein sequence ID" value="WBW50309.1"/>
    <property type="molecule type" value="Genomic_DNA"/>
</dbReference>
<dbReference type="CDD" id="cd03230">
    <property type="entry name" value="ABC_DR_subfamily_A"/>
    <property type="match status" value="1"/>
</dbReference>
<dbReference type="PANTHER" id="PTHR42939">
    <property type="entry name" value="ABC TRANSPORTER ATP-BINDING PROTEIN ALBC-RELATED"/>
    <property type="match status" value="1"/>
</dbReference>
<evidence type="ECO:0000256" key="2">
    <source>
        <dbReference type="ARBA" id="ARBA00022741"/>
    </source>
</evidence>
<dbReference type="RefSeq" id="WP_271191840.1">
    <property type="nucleotide sequence ID" value="NZ_CP115667.1"/>
</dbReference>